<dbReference type="Proteomes" id="UP000245790">
    <property type="component" value="Unassembled WGS sequence"/>
</dbReference>
<feature type="transmembrane region" description="Helical" evidence="7">
    <location>
        <begin position="160"/>
        <end position="179"/>
    </location>
</feature>
<dbReference type="EMBL" id="QGGU01000002">
    <property type="protein sequence ID" value="PWK53669.1"/>
    <property type="molecule type" value="Genomic_DNA"/>
</dbReference>
<evidence type="ECO:0000256" key="2">
    <source>
        <dbReference type="ARBA" id="ARBA00006679"/>
    </source>
</evidence>
<comment type="caution">
    <text evidence="8">The sequence shown here is derived from an EMBL/GenBank/DDBJ whole genome shotgun (WGS) entry which is preliminary data.</text>
</comment>
<evidence type="ECO:0000256" key="3">
    <source>
        <dbReference type="ARBA" id="ARBA00022475"/>
    </source>
</evidence>
<evidence type="ECO:0000256" key="6">
    <source>
        <dbReference type="ARBA" id="ARBA00023136"/>
    </source>
</evidence>
<sequence length="193" mass="21694">MIRDKLNSIITTYHSLITKLQHLSGVAPLAIRIYLFLPFYLAGSKKFGAMDNTIAWFEHSLELPFPELMAYLAATTEFVGAFLLIAGFATRFIAIPLMITMIVAAVTVHWDNGWYAIAQSSDPEVGNRLEAARSILQEHGKMDWLTAKGSFVVLNNGIEFAATYFVMLLSLLFTGGGRYTSVDYWLNKRFQQQ</sequence>
<keyword evidence="3" id="KW-1003">Cell membrane</keyword>
<keyword evidence="4 7" id="KW-0812">Transmembrane</keyword>
<dbReference type="PANTHER" id="PTHR33452">
    <property type="entry name" value="OXIDOREDUCTASE CATD-RELATED"/>
    <property type="match status" value="1"/>
</dbReference>
<organism evidence="8 9">
    <name type="scientific">Pleionea mediterranea</name>
    <dbReference type="NCBI Taxonomy" id="523701"/>
    <lineage>
        <taxon>Bacteria</taxon>
        <taxon>Pseudomonadati</taxon>
        <taxon>Pseudomonadota</taxon>
        <taxon>Gammaproteobacteria</taxon>
        <taxon>Oceanospirillales</taxon>
        <taxon>Pleioneaceae</taxon>
        <taxon>Pleionea</taxon>
    </lineage>
</organism>
<keyword evidence="5 7" id="KW-1133">Transmembrane helix</keyword>
<evidence type="ECO:0000256" key="4">
    <source>
        <dbReference type="ARBA" id="ARBA00022692"/>
    </source>
</evidence>
<accession>A0A316FYK4</accession>
<dbReference type="PANTHER" id="PTHR33452:SF19">
    <property type="entry name" value="DOXX FAMILY PROTEIN"/>
    <property type="match status" value="1"/>
</dbReference>
<keyword evidence="9" id="KW-1185">Reference proteome</keyword>
<protein>
    <submittedName>
        <fullName evidence="8">Putative membrane protein YphA (DoxX/SURF4 family)</fullName>
    </submittedName>
</protein>
<dbReference type="RefSeq" id="WP_109761742.1">
    <property type="nucleotide sequence ID" value="NZ_QGGU01000002.1"/>
</dbReference>
<evidence type="ECO:0000256" key="7">
    <source>
        <dbReference type="SAM" id="Phobius"/>
    </source>
</evidence>
<dbReference type="AlphaFoldDB" id="A0A316FYK4"/>
<evidence type="ECO:0000256" key="1">
    <source>
        <dbReference type="ARBA" id="ARBA00004651"/>
    </source>
</evidence>
<dbReference type="Pfam" id="PF07681">
    <property type="entry name" value="DoxX"/>
    <property type="match status" value="1"/>
</dbReference>
<reference evidence="8 9" key="1">
    <citation type="submission" date="2018-05" db="EMBL/GenBank/DDBJ databases">
        <title>Genomic Encyclopedia of Type Strains, Phase IV (KMG-IV): sequencing the most valuable type-strain genomes for metagenomic binning, comparative biology and taxonomic classification.</title>
        <authorList>
            <person name="Goeker M."/>
        </authorList>
    </citation>
    <scope>NUCLEOTIDE SEQUENCE [LARGE SCALE GENOMIC DNA]</scope>
    <source>
        <strain evidence="8 9">DSM 25350</strain>
    </source>
</reference>
<evidence type="ECO:0000256" key="5">
    <source>
        <dbReference type="ARBA" id="ARBA00022989"/>
    </source>
</evidence>
<name>A0A316FYK4_9GAMM</name>
<dbReference type="OrthoDB" id="346004at2"/>
<feature type="transmembrane region" description="Helical" evidence="7">
    <location>
        <begin position="92"/>
        <end position="110"/>
    </location>
</feature>
<feature type="transmembrane region" description="Helical" evidence="7">
    <location>
        <begin position="68"/>
        <end position="85"/>
    </location>
</feature>
<proteinExistence type="inferred from homology"/>
<evidence type="ECO:0000313" key="8">
    <source>
        <dbReference type="EMBL" id="PWK53669.1"/>
    </source>
</evidence>
<feature type="transmembrane region" description="Helical" evidence="7">
    <location>
        <begin position="20"/>
        <end position="41"/>
    </location>
</feature>
<evidence type="ECO:0000313" key="9">
    <source>
        <dbReference type="Proteomes" id="UP000245790"/>
    </source>
</evidence>
<dbReference type="InterPro" id="IPR032808">
    <property type="entry name" value="DoxX"/>
</dbReference>
<comment type="similarity">
    <text evidence="2">Belongs to the DoxX family.</text>
</comment>
<keyword evidence="6 7" id="KW-0472">Membrane</keyword>
<gene>
    <name evidence="8" type="ORF">C8D97_10257</name>
</gene>
<comment type="subcellular location">
    <subcellularLocation>
        <location evidence="1">Cell membrane</location>
        <topology evidence="1">Multi-pass membrane protein</topology>
    </subcellularLocation>
</comment>
<dbReference type="InterPro" id="IPR051907">
    <property type="entry name" value="DoxX-like_oxidoreductase"/>
</dbReference>
<dbReference type="GO" id="GO:0005886">
    <property type="term" value="C:plasma membrane"/>
    <property type="evidence" value="ECO:0007669"/>
    <property type="project" value="UniProtKB-SubCell"/>
</dbReference>